<reference evidence="1 2" key="1">
    <citation type="journal article" date="2006" name="J. Bacteriol.">
        <title>Complete genome sequence of the dehalorespiring bacterium Desulfitobacterium hafniense Y51 and comparison with Dehalococcoides ethenogenes 195.</title>
        <authorList>
            <person name="Nonaka H."/>
            <person name="Keresztes G."/>
            <person name="Shinoda Y."/>
            <person name="Ikenaga Y."/>
            <person name="Abe M."/>
            <person name="Naito K."/>
            <person name="Inatomi K."/>
            <person name="Furukawa K."/>
            <person name="Inui M."/>
            <person name="Yukawa H."/>
        </authorList>
    </citation>
    <scope>NUCLEOTIDE SEQUENCE [LARGE SCALE GENOMIC DNA]</scope>
    <source>
        <strain evidence="1 2">Y51</strain>
    </source>
</reference>
<name>Q24VG2_DESHY</name>
<organism evidence="1 2">
    <name type="scientific">Desulfitobacterium hafniense (strain Y51)</name>
    <dbReference type="NCBI Taxonomy" id="138119"/>
    <lineage>
        <taxon>Bacteria</taxon>
        <taxon>Bacillati</taxon>
        <taxon>Bacillota</taxon>
        <taxon>Clostridia</taxon>
        <taxon>Eubacteriales</taxon>
        <taxon>Desulfitobacteriaceae</taxon>
        <taxon>Desulfitobacterium</taxon>
    </lineage>
</organism>
<dbReference type="KEGG" id="dsy:DSY2191"/>
<dbReference type="AlphaFoldDB" id="Q24VG2"/>
<dbReference type="HOGENOM" id="CLU_2435989_0_0_9"/>
<keyword evidence="2" id="KW-1185">Reference proteome</keyword>
<dbReference type="EMBL" id="AP008230">
    <property type="protein sequence ID" value="BAE83980.1"/>
    <property type="molecule type" value="Genomic_DNA"/>
</dbReference>
<gene>
    <name evidence="1" type="ordered locus">DSY2191</name>
</gene>
<accession>Q24VG2</accession>
<evidence type="ECO:0000313" key="1">
    <source>
        <dbReference type="EMBL" id="BAE83980.1"/>
    </source>
</evidence>
<protein>
    <submittedName>
        <fullName evidence="1">Uncharacterized protein</fullName>
    </submittedName>
</protein>
<evidence type="ECO:0000313" key="2">
    <source>
        <dbReference type="Proteomes" id="UP000001946"/>
    </source>
</evidence>
<proteinExistence type="predicted"/>
<dbReference type="Proteomes" id="UP000001946">
    <property type="component" value="Chromosome"/>
</dbReference>
<sequence>MARPSGGAKMIITTHLCVDISGMLRLYKRKGSLEGVISDPETGRTLSDAEARQYLQECLAKGWRVLPMGDCDNFDHQTGCKGHPKEGEGN</sequence>